<name>A0ABP1PX84_9HEXA</name>
<protein>
    <recommendedName>
        <fullName evidence="5">V-type proton ATPase subunit G</fullName>
    </recommendedName>
</protein>
<keyword evidence="6" id="KW-0175">Coiled coil</keyword>
<proteinExistence type="inferred from homology"/>
<keyword evidence="2 5" id="KW-0813">Transport</keyword>
<sequence>MASKTHGLQQLLTAEKRATEKITDARKRKVLRLKQAKEEAQLEIAKYREQRENAFKDFESTFMGSRSDGEARVEQQTIQNLEAMKVQVEENKEEVISRVLEVVCDIKPELHRNFRGPDVQDQFYFG</sequence>
<dbReference type="EMBL" id="CAXLJM020000011">
    <property type="protein sequence ID" value="CAL8076532.1"/>
    <property type="molecule type" value="Genomic_DNA"/>
</dbReference>
<comment type="caution">
    <text evidence="7">The sequence shown here is derived from an EMBL/GenBank/DDBJ whole genome shotgun (WGS) entry which is preliminary data.</text>
</comment>
<dbReference type="PANTHER" id="PTHR12713">
    <property type="entry name" value="VACUOLAR ATP SYNTHASE SUBUNIT G"/>
    <property type="match status" value="1"/>
</dbReference>
<comment type="similarity">
    <text evidence="1 5">Belongs to the V-ATPase G subunit family.</text>
</comment>
<keyword evidence="3 5" id="KW-0375">Hydrogen ion transport</keyword>
<evidence type="ECO:0000256" key="4">
    <source>
        <dbReference type="ARBA" id="ARBA00023065"/>
    </source>
</evidence>
<keyword evidence="8" id="KW-1185">Reference proteome</keyword>
<dbReference type="PANTHER" id="PTHR12713:SF11">
    <property type="entry name" value="V-TYPE PROTON ATPASE SUBUNIT G"/>
    <property type="match status" value="1"/>
</dbReference>
<evidence type="ECO:0000256" key="3">
    <source>
        <dbReference type="ARBA" id="ARBA00022781"/>
    </source>
</evidence>
<organism evidence="7 8">
    <name type="scientific">Orchesella dallaii</name>
    <dbReference type="NCBI Taxonomy" id="48710"/>
    <lineage>
        <taxon>Eukaryota</taxon>
        <taxon>Metazoa</taxon>
        <taxon>Ecdysozoa</taxon>
        <taxon>Arthropoda</taxon>
        <taxon>Hexapoda</taxon>
        <taxon>Collembola</taxon>
        <taxon>Entomobryomorpha</taxon>
        <taxon>Entomobryoidea</taxon>
        <taxon>Orchesellidae</taxon>
        <taxon>Orchesellinae</taxon>
        <taxon>Orchesella</taxon>
    </lineage>
</organism>
<feature type="coiled-coil region" evidence="6">
    <location>
        <begin position="8"/>
        <end position="98"/>
    </location>
</feature>
<evidence type="ECO:0000256" key="2">
    <source>
        <dbReference type="ARBA" id="ARBA00022448"/>
    </source>
</evidence>
<comment type="function">
    <text evidence="5">Subunit of the V1 complex of vacuolar(H+)-ATPase (V-ATPase), a multisubunit enzyme composed of a peripheral complex (V1) that hydrolyzes ATP and a membrane integral complex (V0) that translocates protons. V-ATPase is responsible for acidifying and maintaining the pH of intracellular compartments and in some cell types, is targeted to the plasma membrane, where it is responsible for acidifying the extracellular environment.</text>
</comment>
<accession>A0ABP1PX84</accession>
<reference evidence="7 8" key="1">
    <citation type="submission" date="2024-08" db="EMBL/GenBank/DDBJ databases">
        <authorList>
            <person name="Cucini C."/>
            <person name="Frati F."/>
        </authorList>
    </citation>
    <scope>NUCLEOTIDE SEQUENCE [LARGE SCALE GENOMIC DNA]</scope>
</reference>
<evidence type="ECO:0000313" key="7">
    <source>
        <dbReference type="EMBL" id="CAL8076532.1"/>
    </source>
</evidence>
<evidence type="ECO:0000313" key="8">
    <source>
        <dbReference type="Proteomes" id="UP001642540"/>
    </source>
</evidence>
<dbReference type="Gene3D" id="1.20.5.2950">
    <property type="match status" value="1"/>
</dbReference>
<keyword evidence="4 5" id="KW-0406">Ion transport</keyword>
<dbReference type="InterPro" id="IPR005124">
    <property type="entry name" value="V-ATPase_G"/>
</dbReference>
<dbReference type="Proteomes" id="UP001642540">
    <property type="component" value="Unassembled WGS sequence"/>
</dbReference>
<gene>
    <name evidence="7" type="ORF">ODALV1_LOCUS3504</name>
</gene>
<evidence type="ECO:0000256" key="6">
    <source>
        <dbReference type="SAM" id="Coils"/>
    </source>
</evidence>
<evidence type="ECO:0000256" key="1">
    <source>
        <dbReference type="ARBA" id="ARBA00010066"/>
    </source>
</evidence>
<comment type="subunit">
    <text evidence="5">V-ATPase is a heteromultimeric enzyme made up of two complexes: the ATP-hydrolytic V1 complex and the proton translocation V0 complex.</text>
</comment>
<evidence type="ECO:0000256" key="5">
    <source>
        <dbReference type="RuleBase" id="RU364019"/>
    </source>
</evidence>
<dbReference type="NCBIfam" id="TIGR01147">
    <property type="entry name" value="V_ATP_synt_G"/>
    <property type="match status" value="1"/>
</dbReference>
<dbReference type="Pfam" id="PF03179">
    <property type="entry name" value="V-ATPase_G"/>
    <property type="match status" value="1"/>
</dbReference>